<dbReference type="AlphaFoldDB" id="A0A011UPX3"/>
<dbReference type="Pfam" id="PF07751">
    <property type="entry name" value="Abi_2"/>
    <property type="match status" value="1"/>
</dbReference>
<dbReference type="eggNOG" id="ENOG50333S7">
    <property type="taxonomic scope" value="Bacteria"/>
</dbReference>
<evidence type="ECO:0000313" key="1">
    <source>
        <dbReference type="EMBL" id="EXL07908.1"/>
    </source>
</evidence>
<dbReference type="PATRIC" id="fig|69279.3.peg.2356"/>
<protein>
    <recommendedName>
        <fullName evidence="3">Abi-like protein</fullName>
    </recommendedName>
</protein>
<dbReference type="InterPro" id="IPR011664">
    <property type="entry name" value="Abi_system_AbiD/AbiF-like"/>
</dbReference>
<gene>
    <name evidence="1" type="ORF">BG36_04840</name>
</gene>
<reference evidence="1 2" key="1">
    <citation type="submission" date="2014-02" db="EMBL/GenBank/DDBJ databases">
        <title>Aquamicrobium defluvii Genome sequencing.</title>
        <authorList>
            <person name="Wang X."/>
        </authorList>
    </citation>
    <scope>NUCLEOTIDE SEQUENCE [LARGE SCALE GENOMIC DNA]</scope>
    <source>
        <strain evidence="1 2">W13Z1</strain>
    </source>
</reference>
<proteinExistence type="predicted"/>
<accession>A0A011UPX3</accession>
<dbReference type="RefSeq" id="WP_084496488.1">
    <property type="nucleotide sequence ID" value="NZ_KK073887.1"/>
</dbReference>
<organism evidence="1 2">
    <name type="scientific">Aquamicrobium defluvii</name>
    <dbReference type="NCBI Taxonomy" id="69279"/>
    <lineage>
        <taxon>Bacteria</taxon>
        <taxon>Pseudomonadati</taxon>
        <taxon>Pseudomonadota</taxon>
        <taxon>Alphaproteobacteria</taxon>
        <taxon>Hyphomicrobiales</taxon>
        <taxon>Phyllobacteriaceae</taxon>
        <taxon>Aquamicrobium</taxon>
    </lineage>
</organism>
<evidence type="ECO:0008006" key="3">
    <source>
        <dbReference type="Google" id="ProtNLM"/>
    </source>
</evidence>
<dbReference type="STRING" id="69279.BG36_04840"/>
<comment type="caution">
    <text evidence="1">The sequence shown here is derived from an EMBL/GenBank/DDBJ whole genome shotgun (WGS) entry which is preliminary data.</text>
</comment>
<dbReference type="HOGENOM" id="CLU_067089_1_0_5"/>
<dbReference type="EMBL" id="JENY01000014">
    <property type="protein sequence ID" value="EXL07908.1"/>
    <property type="molecule type" value="Genomic_DNA"/>
</dbReference>
<dbReference type="Proteomes" id="UP000019849">
    <property type="component" value="Unassembled WGS sequence"/>
</dbReference>
<sequence>MDMEAAIYPGLEATLSVDRFGTYLGWAKQDRNRALELYTLNAALCESLYTPLHMLEVALRNRIHQVMSSAYGQTWYDLEAYQSNAVQVEMLRKAREDIAEKRKHETPGRMVASLTFGYWTAMLGKEYEDLWQKTLKDIARREDGKGLRRKDFSTPLGPIRMLRNRIAHHEPILYWNLPKHYGAILKMTEWLSPVAAAWCRDCSRFEALYPEQGLELFMDEGAG</sequence>
<name>A0A011UPX3_9HYPH</name>
<evidence type="ECO:0000313" key="2">
    <source>
        <dbReference type="Proteomes" id="UP000019849"/>
    </source>
</evidence>